<dbReference type="FunCoup" id="A0A669E9H4">
    <property type="interactions" value="54"/>
</dbReference>
<feature type="chain" id="PRO_5025381660" description="trypsin" evidence="6">
    <location>
        <begin position="25"/>
        <end position="294"/>
    </location>
</feature>
<reference evidence="8" key="3">
    <citation type="submission" date="2025-09" db="UniProtKB">
        <authorList>
            <consortium name="Ensembl"/>
        </authorList>
    </citation>
    <scope>IDENTIFICATION</scope>
</reference>
<dbReference type="PANTHER" id="PTHR24271">
    <property type="entry name" value="KALLIKREIN-RELATED"/>
    <property type="match status" value="1"/>
</dbReference>
<evidence type="ECO:0000256" key="4">
    <source>
        <dbReference type="ARBA" id="ARBA00036320"/>
    </source>
</evidence>
<dbReference type="CDD" id="cd00190">
    <property type="entry name" value="Tryp_SPc"/>
    <property type="match status" value="1"/>
</dbReference>
<keyword evidence="6" id="KW-0732">Signal</keyword>
<protein>
    <recommendedName>
        <fullName evidence="5">trypsin</fullName>
        <ecNumber evidence="5">3.4.21.4</ecNumber>
    </recommendedName>
</protein>
<dbReference type="PROSITE" id="PS00134">
    <property type="entry name" value="TRYPSIN_HIS"/>
    <property type="match status" value="1"/>
</dbReference>
<evidence type="ECO:0000256" key="1">
    <source>
        <dbReference type="ARBA" id="ARBA00004239"/>
    </source>
</evidence>
<keyword evidence="9" id="KW-1185">Reference proteome</keyword>
<dbReference type="InParanoid" id="A0A669E9H4"/>
<dbReference type="Gene3D" id="2.40.10.10">
    <property type="entry name" value="Trypsin-like serine proteases"/>
    <property type="match status" value="3"/>
</dbReference>
<dbReference type="PROSITE" id="PS50240">
    <property type="entry name" value="TRYPSIN_DOM"/>
    <property type="match status" value="1"/>
</dbReference>
<dbReference type="Ensembl" id="ENSONIT00000090246.1">
    <property type="protein sequence ID" value="ENSONIP00000069715.1"/>
    <property type="gene ID" value="ENSONIG00000034526.1"/>
</dbReference>
<comment type="catalytic activity">
    <reaction evidence="4">
        <text>Preferential cleavage: Arg-|-Xaa, Lys-|-Xaa.</text>
        <dbReference type="EC" id="3.4.21.4"/>
    </reaction>
</comment>
<evidence type="ECO:0000259" key="7">
    <source>
        <dbReference type="PROSITE" id="PS50240"/>
    </source>
</evidence>
<dbReference type="Proteomes" id="UP000005207">
    <property type="component" value="Linkage group LG12"/>
</dbReference>
<dbReference type="GeneTree" id="ENSGT00940000163484"/>
<dbReference type="FunFam" id="2.40.10.10:FF:000005">
    <property type="entry name" value="Serine protease 37"/>
    <property type="match status" value="1"/>
</dbReference>
<sequence>MSCLKNVSPLISCVLLFIIQPGRGSEIINGKEVNPHSLPFMAYVRSRTTNSVCGGTLIHPQWVLTAAHCTRVDQVTLGAHSISKEEKYSKQIQIVEKRFPHPDYCCAKHDDDLMLLKLNKPVLKTRAVQWLEFGDTVRDPAAGSMCLVAGWGVTENSQTSDVLMSVNVTVVDRQTCNSCVYYNHDPVITKDMICAGSDGTNVTDTCRVRMKNPCIFPQTRKNTCSFSSTPVSQRNTVVCLFLLQGDSGGPLLCDGALVGVTSFGEDCGIIKKPGVYSFVSERQLSWIKATMKLF</sequence>
<evidence type="ECO:0000256" key="2">
    <source>
        <dbReference type="ARBA" id="ARBA00023145"/>
    </source>
</evidence>
<comment type="subcellular location">
    <subcellularLocation>
        <location evidence="1">Secreted</location>
        <location evidence="1">Extracellular space</location>
    </subcellularLocation>
</comment>
<dbReference type="EC" id="3.4.21.4" evidence="5"/>
<dbReference type="SUPFAM" id="SSF50494">
    <property type="entry name" value="Trypsin-like serine proteases"/>
    <property type="match status" value="1"/>
</dbReference>
<dbReference type="GO" id="GO:0006508">
    <property type="term" value="P:proteolysis"/>
    <property type="evidence" value="ECO:0007669"/>
    <property type="project" value="InterPro"/>
</dbReference>
<accession>A0A669E9H4</accession>
<dbReference type="AlphaFoldDB" id="A0A669E9H4"/>
<dbReference type="PRINTS" id="PR00722">
    <property type="entry name" value="CHYMOTRYPSIN"/>
</dbReference>
<dbReference type="InterPro" id="IPR043504">
    <property type="entry name" value="Peptidase_S1_PA_chymotrypsin"/>
</dbReference>
<dbReference type="OMA" id="RDMICAV"/>
<proteinExistence type="predicted"/>
<keyword evidence="3" id="KW-1015">Disulfide bond</keyword>
<dbReference type="InterPro" id="IPR001254">
    <property type="entry name" value="Trypsin_dom"/>
</dbReference>
<keyword evidence="2" id="KW-0865">Zymogen</keyword>
<dbReference type="InterPro" id="IPR018114">
    <property type="entry name" value="TRYPSIN_HIS"/>
</dbReference>
<evidence type="ECO:0000313" key="9">
    <source>
        <dbReference type="Proteomes" id="UP000005207"/>
    </source>
</evidence>
<reference evidence="9" key="1">
    <citation type="submission" date="2012-01" db="EMBL/GenBank/DDBJ databases">
        <title>The Genome Sequence of Oreochromis niloticus (Nile Tilapia).</title>
        <authorList>
            <consortium name="Broad Institute Genome Assembly Team"/>
            <consortium name="Broad Institute Sequencing Platform"/>
            <person name="Di Palma F."/>
            <person name="Johnson J."/>
            <person name="Lander E.S."/>
            <person name="Lindblad-Toh K."/>
        </authorList>
    </citation>
    <scope>NUCLEOTIDE SEQUENCE [LARGE SCALE GENOMIC DNA]</scope>
</reference>
<evidence type="ECO:0000256" key="6">
    <source>
        <dbReference type="SAM" id="SignalP"/>
    </source>
</evidence>
<dbReference type="PANTHER" id="PTHR24271:SF52">
    <property type="entry name" value="GRANZYME K"/>
    <property type="match status" value="1"/>
</dbReference>
<name>A0A669E9H4_ORENI</name>
<organism evidence="8 9">
    <name type="scientific">Oreochromis niloticus</name>
    <name type="common">Nile tilapia</name>
    <name type="synonym">Tilapia nilotica</name>
    <dbReference type="NCBI Taxonomy" id="8128"/>
    <lineage>
        <taxon>Eukaryota</taxon>
        <taxon>Metazoa</taxon>
        <taxon>Chordata</taxon>
        <taxon>Craniata</taxon>
        <taxon>Vertebrata</taxon>
        <taxon>Euteleostomi</taxon>
        <taxon>Actinopterygii</taxon>
        <taxon>Neopterygii</taxon>
        <taxon>Teleostei</taxon>
        <taxon>Neoteleostei</taxon>
        <taxon>Acanthomorphata</taxon>
        <taxon>Ovalentaria</taxon>
        <taxon>Cichlomorphae</taxon>
        <taxon>Cichliformes</taxon>
        <taxon>Cichlidae</taxon>
        <taxon>African cichlids</taxon>
        <taxon>Pseudocrenilabrinae</taxon>
        <taxon>Oreochromini</taxon>
        <taxon>Oreochromis</taxon>
    </lineage>
</organism>
<dbReference type="GO" id="GO:0005576">
    <property type="term" value="C:extracellular region"/>
    <property type="evidence" value="ECO:0007669"/>
    <property type="project" value="UniProtKB-SubCell"/>
</dbReference>
<dbReference type="GO" id="GO:0004252">
    <property type="term" value="F:serine-type endopeptidase activity"/>
    <property type="evidence" value="ECO:0007669"/>
    <property type="project" value="UniProtKB-EC"/>
</dbReference>
<dbReference type="Pfam" id="PF00089">
    <property type="entry name" value="Trypsin"/>
    <property type="match status" value="2"/>
</dbReference>
<dbReference type="SMART" id="SM00020">
    <property type="entry name" value="Tryp_SPc"/>
    <property type="match status" value="1"/>
</dbReference>
<feature type="signal peptide" evidence="6">
    <location>
        <begin position="1"/>
        <end position="24"/>
    </location>
</feature>
<evidence type="ECO:0000313" key="8">
    <source>
        <dbReference type="Ensembl" id="ENSONIP00000069715.1"/>
    </source>
</evidence>
<evidence type="ECO:0000256" key="3">
    <source>
        <dbReference type="ARBA" id="ARBA00023157"/>
    </source>
</evidence>
<evidence type="ECO:0000256" key="5">
    <source>
        <dbReference type="ARBA" id="ARBA00038868"/>
    </source>
</evidence>
<reference evidence="8" key="2">
    <citation type="submission" date="2025-08" db="UniProtKB">
        <authorList>
            <consortium name="Ensembl"/>
        </authorList>
    </citation>
    <scope>IDENTIFICATION</scope>
</reference>
<gene>
    <name evidence="8" type="primary">LOC100690189</name>
</gene>
<feature type="domain" description="Peptidase S1" evidence="7">
    <location>
        <begin position="27"/>
        <end position="292"/>
    </location>
</feature>
<dbReference type="InterPro" id="IPR001314">
    <property type="entry name" value="Peptidase_S1A"/>
</dbReference>
<dbReference type="InterPro" id="IPR009003">
    <property type="entry name" value="Peptidase_S1_PA"/>
</dbReference>